<evidence type="ECO:0000313" key="3">
    <source>
        <dbReference type="Proteomes" id="UP001139488"/>
    </source>
</evidence>
<sequence length="331" mass="37659">MQHGMLSSLLLYLTLLFSTPAWSAKEMAQKEAELWLESPQLNQKVSQLMVYIENDDTDSLNFSLNRLAFPQQEVVRYLLLNELEQTNFILSSKVAMFVESQQKLSPTYVVLEKGDGYEFTVPAFNFPAISSRLIKQWKQNHSTLDFVLKAESKDLILVEWLSGSAHEVQRRETLLVDEFDSLSPAATTFLVEQLTESSVTQWLPSTQVLAHMARSSESEELYDLLWKMRADYFSQQELERLASNRSDFSLRQIMTAAGNPSLNQQALSLLTKMDPLPENVKIFLVQRMGVAEEASYVARQLAQHGHGQWVRDILSTNSSVKSSLVQQALSK</sequence>
<name>A0A9X2AXD9_9VIBR</name>
<proteinExistence type="predicted"/>
<accession>A0A9X2AXD9</accession>
<organism evidence="2 3">
    <name type="scientific">Vibrio gelatinilyticus</name>
    <dbReference type="NCBI Taxonomy" id="2893468"/>
    <lineage>
        <taxon>Bacteria</taxon>
        <taxon>Pseudomonadati</taxon>
        <taxon>Pseudomonadota</taxon>
        <taxon>Gammaproteobacteria</taxon>
        <taxon>Vibrionales</taxon>
        <taxon>Vibrionaceae</taxon>
        <taxon>Vibrio</taxon>
    </lineage>
</organism>
<dbReference type="AlphaFoldDB" id="A0A9X2AXD9"/>
<evidence type="ECO:0008006" key="4">
    <source>
        <dbReference type="Google" id="ProtNLM"/>
    </source>
</evidence>
<feature type="signal peptide" evidence="1">
    <location>
        <begin position="1"/>
        <end position="23"/>
    </location>
</feature>
<dbReference type="EMBL" id="JAJNNZ010000027">
    <property type="protein sequence ID" value="MCJ2378909.1"/>
    <property type="molecule type" value="Genomic_DNA"/>
</dbReference>
<protein>
    <recommendedName>
        <fullName evidence="4">HEAT repeat domain-containing protein</fullName>
    </recommendedName>
</protein>
<evidence type="ECO:0000256" key="1">
    <source>
        <dbReference type="SAM" id="SignalP"/>
    </source>
</evidence>
<dbReference type="Proteomes" id="UP001139488">
    <property type="component" value="Unassembled WGS sequence"/>
</dbReference>
<keyword evidence="3" id="KW-1185">Reference proteome</keyword>
<feature type="chain" id="PRO_5040852728" description="HEAT repeat domain-containing protein" evidence="1">
    <location>
        <begin position="24"/>
        <end position="331"/>
    </location>
</feature>
<gene>
    <name evidence="2" type="ORF">LNL84_19090</name>
</gene>
<dbReference type="RefSeq" id="WP_244359403.1">
    <property type="nucleotide sequence ID" value="NZ_JAJNNZ010000027.1"/>
</dbReference>
<comment type="caution">
    <text evidence="2">The sequence shown here is derived from an EMBL/GenBank/DDBJ whole genome shotgun (WGS) entry which is preliminary data.</text>
</comment>
<reference evidence="2" key="1">
    <citation type="submission" date="2021-11" db="EMBL/GenBank/DDBJ databases">
        <title>Vibrio ZSDE26 sp. nov. and Vibrio ZSDZ34 sp. nov., isolated from coastal seawater in Qingdao.</title>
        <authorList>
            <person name="Zhang P."/>
        </authorList>
    </citation>
    <scope>NUCLEOTIDE SEQUENCE</scope>
    <source>
        <strain evidence="2">ZSDZ34</strain>
    </source>
</reference>
<evidence type="ECO:0000313" key="2">
    <source>
        <dbReference type="EMBL" id="MCJ2378909.1"/>
    </source>
</evidence>
<keyword evidence="1" id="KW-0732">Signal</keyword>